<evidence type="ECO:0000313" key="13">
    <source>
        <dbReference type="EMBL" id="RZO74853.1"/>
    </source>
</evidence>
<dbReference type="Gene3D" id="2.170.130.10">
    <property type="entry name" value="TonB-dependent receptor, plug domain"/>
    <property type="match status" value="1"/>
</dbReference>
<keyword evidence="3 8" id="KW-1134">Transmembrane beta strand</keyword>
<accession>A0A520RX93</accession>
<keyword evidence="10" id="KW-0732">Signal</keyword>
<dbReference type="GO" id="GO:0033214">
    <property type="term" value="P:siderophore-iron import into cell"/>
    <property type="evidence" value="ECO:0007669"/>
    <property type="project" value="TreeGrafter"/>
</dbReference>
<keyword evidence="4 8" id="KW-0812">Transmembrane</keyword>
<dbReference type="InterPro" id="IPR037066">
    <property type="entry name" value="Plug_dom_sf"/>
</dbReference>
<feature type="domain" description="TonB-dependent receptor plug" evidence="12">
    <location>
        <begin position="45"/>
        <end position="154"/>
    </location>
</feature>
<evidence type="ECO:0000256" key="2">
    <source>
        <dbReference type="ARBA" id="ARBA00022448"/>
    </source>
</evidence>
<gene>
    <name evidence="13" type="ORF">EVA68_08305</name>
</gene>
<dbReference type="AlphaFoldDB" id="A0A520RX93"/>
<dbReference type="Pfam" id="PF07715">
    <property type="entry name" value="Plug"/>
    <property type="match status" value="1"/>
</dbReference>
<evidence type="ECO:0000256" key="1">
    <source>
        <dbReference type="ARBA" id="ARBA00004571"/>
    </source>
</evidence>
<evidence type="ECO:0000256" key="5">
    <source>
        <dbReference type="ARBA" id="ARBA00023077"/>
    </source>
</evidence>
<evidence type="ECO:0000259" key="12">
    <source>
        <dbReference type="Pfam" id="PF07715"/>
    </source>
</evidence>
<comment type="similarity">
    <text evidence="8 9">Belongs to the TonB-dependent receptor family.</text>
</comment>
<evidence type="ECO:0000256" key="8">
    <source>
        <dbReference type="PROSITE-ProRule" id="PRU01360"/>
    </source>
</evidence>
<comment type="caution">
    <text evidence="13">The sequence shown here is derived from an EMBL/GenBank/DDBJ whole genome shotgun (WGS) entry which is preliminary data.</text>
</comment>
<dbReference type="InterPro" id="IPR039426">
    <property type="entry name" value="TonB-dep_rcpt-like"/>
</dbReference>
<dbReference type="GO" id="GO:0009279">
    <property type="term" value="C:cell outer membrane"/>
    <property type="evidence" value="ECO:0007669"/>
    <property type="project" value="UniProtKB-SubCell"/>
</dbReference>
<evidence type="ECO:0000259" key="11">
    <source>
        <dbReference type="Pfam" id="PF00593"/>
    </source>
</evidence>
<evidence type="ECO:0000256" key="3">
    <source>
        <dbReference type="ARBA" id="ARBA00022452"/>
    </source>
</evidence>
<keyword evidence="2 8" id="KW-0813">Transport</keyword>
<feature type="chain" id="PRO_5022141965" evidence="10">
    <location>
        <begin position="23"/>
        <end position="723"/>
    </location>
</feature>
<proteinExistence type="inferred from homology"/>
<evidence type="ECO:0000256" key="4">
    <source>
        <dbReference type="ARBA" id="ARBA00022692"/>
    </source>
</evidence>
<keyword evidence="7 8" id="KW-0998">Cell outer membrane</keyword>
<name>A0A520RX93_9GAMM</name>
<dbReference type="PANTHER" id="PTHR30442">
    <property type="entry name" value="IRON III DICITRATE TRANSPORT PROTEIN FECA"/>
    <property type="match status" value="1"/>
</dbReference>
<feature type="signal peptide" evidence="10">
    <location>
        <begin position="1"/>
        <end position="22"/>
    </location>
</feature>
<protein>
    <submittedName>
        <fullName evidence="13">TonB-dependent receptor</fullName>
    </submittedName>
</protein>
<comment type="subcellular location">
    <subcellularLocation>
        <location evidence="1 8">Cell outer membrane</location>
        <topology evidence="1 8">Multi-pass membrane protein</topology>
    </subcellularLocation>
</comment>
<organism evidence="13 14">
    <name type="scientific">OM182 bacterium</name>
    <dbReference type="NCBI Taxonomy" id="2510334"/>
    <lineage>
        <taxon>Bacteria</taxon>
        <taxon>Pseudomonadati</taxon>
        <taxon>Pseudomonadota</taxon>
        <taxon>Gammaproteobacteria</taxon>
        <taxon>OMG group</taxon>
        <taxon>OM182 clade</taxon>
    </lineage>
</organism>
<dbReference type="InterPro" id="IPR012910">
    <property type="entry name" value="Plug_dom"/>
</dbReference>
<dbReference type="Pfam" id="PF00593">
    <property type="entry name" value="TonB_dep_Rec_b-barrel"/>
    <property type="match status" value="1"/>
</dbReference>
<evidence type="ECO:0000256" key="9">
    <source>
        <dbReference type="RuleBase" id="RU003357"/>
    </source>
</evidence>
<evidence type="ECO:0000256" key="10">
    <source>
        <dbReference type="SAM" id="SignalP"/>
    </source>
</evidence>
<evidence type="ECO:0000256" key="7">
    <source>
        <dbReference type="ARBA" id="ARBA00023237"/>
    </source>
</evidence>
<dbReference type="InterPro" id="IPR036942">
    <property type="entry name" value="Beta-barrel_TonB_sf"/>
</dbReference>
<keyword evidence="5 9" id="KW-0798">TonB box</keyword>
<dbReference type="SUPFAM" id="SSF56935">
    <property type="entry name" value="Porins"/>
    <property type="match status" value="1"/>
</dbReference>
<dbReference type="PROSITE" id="PS52016">
    <property type="entry name" value="TONB_DEPENDENT_REC_3"/>
    <property type="match status" value="1"/>
</dbReference>
<evidence type="ECO:0000256" key="6">
    <source>
        <dbReference type="ARBA" id="ARBA00023136"/>
    </source>
</evidence>
<reference evidence="13 14" key="1">
    <citation type="submission" date="2019-02" db="EMBL/GenBank/DDBJ databases">
        <title>Prokaryotic population dynamics and viral predation in marine succession experiment using metagenomics: the confinement effect.</title>
        <authorList>
            <person name="Haro-Moreno J.M."/>
            <person name="Rodriguez-Valera F."/>
            <person name="Lopez-Perez M."/>
        </authorList>
    </citation>
    <scope>NUCLEOTIDE SEQUENCE [LARGE SCALE GENOMIC DNA]</scope>
    <source>
        <strain evidence="13">MED-G157</strain>
    </source>
</reference>
<dbReference type="EMBL" id="SHAG01000058">
    <property type="protein sequence ID" value="RZO74853.1"/>
    <property type="molecule type" value="Genomic_DNA"/>
</dbReference>
<keyword evidence="6 8" id="KW-0472">Membrane</keyword>
<sequence>MNKISKTFWLGLFVASPFTALASLLDQSELRYLEEIVVIGDRQNVKEIAGSGSVIDQTEIDQFDHIDLGQLLGSVPGVYIREEDGFGLRPNIGIRGATSDRSQKITIMEDGVLITPAPYSAPAAYYVPNVSRVHTIEVLKGPSAIQHGPHTVGGSINFVSRPVPDVQTFEIDLSKGINNFYKYQGAIGGKYNNLGIVLDGLAYGSDGFKALDGGGDTGFERSDFGLKLSWRPESNIEQLLTLKVGYGEEDANETYLGLTDDDLREEPTRRYRASQLANFTSDHTKVLVNYGAVLRDNWRINIKSYYNEFHRDWNKLDGFVLGPALQSVLARPNQFRTQYEILKGDTNSRPINSQTLDVTSNDRSFESKGIQLSLTQIQKFGSATLESKLGLRLHKDHVERQHSPVSYLMMDGNLVPNGISRPYKTWNKAQSDAFAIYLAETVAWKNLSMEVGARLEKIDGKKTNFATNTSSKSAQDFTSPGLGLIYKFNEKTTILAGAYLGFSPPGPGSTVEAEHSLNYEYGIRYSGPVFGLEVVGFHSDYEELIGRCRVSDSDCKPGKEFNGGEVKISGVEISSSIEGIQFGGLSFFINGNYTYTNSAFESTFFSGFSQWGLVKAEDELPYLPEHTGQIGIGIEGGKWSLISNIKFQSKMREEPGQGVIEEGLHADDYVTADVTASYFHNDKMTIQIIMQNVTDEAVIIAHRPYGARPNHPRSLIGRIKYQF</sequence>
<dbReference type="InterPro" id="IPR000531">
    <property type="entry name" value="Beta-barrel_TonB"/>
</dbReference>
<dbReference type="Gene3D" id="2.40.170.20">
    <property type="entry name" value="TonB-dependent receptor, beta-barrel domain"/>
    <property type="match status" value="1"/>
</dbReference>
<dbReference type="Proteomes" id="UP000316199">
    <property type="component" value="Unassembled WGS sequence"/>
</dbReference>
<keyword evidence="13" id="KW-0675">Receptor</keyword>
<feature type="domain" description="TonB-dependent receptor-like beta-barrel" evidence="11">
    <location>
        <begin position="278"/>
        <end position="692"/>
    </location>
</feature>
<dbReference type="PANTHER" id="PTHR30442:SF0">
    <property type="entry name" value="FE(3+) DICITRATE TRANSPORT PROTEIN FECA"/>
    <property type="match status" value="1"/>
</dbReference>
<evidence type="ECO:0000313" key="14">
    <source>
        <dbReference type="Proteomes" id="UP000316199"/>
    </source>
</evidence>